<organism evidence="2 3">
    <name type="scientific">Crangon crangon nudivirus</name>
    <dbReference type="NCBI Taxonomy" id="2880838"/>
    <lineage>
        <taxon>Viruses</taxon>
        <taxon>Viruses incertae sedis</taxon>
        <taxon>Naldaviricetes</taxon>
        <taxon>Lefavirales</taxon>
        <taxon>Nudiviridae</taxon>
        <taxon>Gammanudivirus</taxon>
        <taxon>Gammanudivirus cracrangonis</taxon>
    </lineage>
</organism>
<proteinExistence type="predicted"/>
<keyword evidence="1" id="KW-1133">Transmembrane helix</keyword>
<protein>
    <submittedName>
        <fullName evidence="2">GbNV_gp51-like protein</fullName>
    </submittedName>
</protein>
<feature type="transmembrane region" description="Helical" evidence="1">
    <location>
        <begin position="42"/>
        <end position="63"/>
    </location>
</feature>
<name>A0AAE8Y050_9VIRU</name>
<keyword evidence="1" id="KW-0472">Membrane</keyword>
<evidence type="ECO:0000256" key="1">
    <source>
        <dbReference type="SAM" id="Phobius"/>
    </source>
</evidence>
<feature type="transmembrane region" description="Helical" evidence="1">
    <location>
        <begin position="70"/>
        <end position="87"/>
    </location>
</feature>
<dbReference type="Proteomes" id="UP000831195">
    <property type="component" value="Segment"/>
</dbReference>
<sequence>MAFTYTQEFKNAFNLYTSAEANSTVIDTNSNSNVNIVTPSEYVYPTLIIIPIVIVIVTIIAVSISLLSKIIIILLLLLSIGIYVVQLKHGDITTILDYINNKLPTLTMGKKDDN</sequence>
<evidence type="ECO:0000313" key="3">
    <source>
        <dbReference type="Proteomes" id="UP000831195"/>
    </source>
</evidence>
<accession>A0AAE8Y050</accession>
<gene>
    <name evidence="2" type="ORF">CcNV_064</name>
</gene>
<keyword evidence="3" id="KW-1185">Reference proteome</keyword>
<keyword evidence="1" id="KW-0812">Transmembrane</keyword>
<evidence type="ECO:0000313" key="2">
    <source>
        <dbReference type="EMBL" id="UBZ25549.1"/>
    </source>
</evidence>
<dbReference type="EMBL" id="MZ311577">
    <property type="protein sequence ID" value="UBZ25549.1"/>
    <property type="molecule type" value="Genomic_DNA"/>
</dbReference>
<reference evidence="2" key="1">
    <citation type="journal article" date="2021" name="Viruses">
        <title>Identification and Full Characterisation of Two Novel Crustacean Infecting Members of the Family Nudiviridae Provides Support for Two Subfamilies.</title>
        <authorList>
            <person name="Bateman K.S."/>
            <person name="Kerr R."/>
            <person name="Stentiford G.D."/>
            <person name="Bean T.P."/>
            <person name="Hooper C."/>
            <person name="Van Eynde B."/>
            <person name="Delbare D."/>
            <person name="Bojko J."/>
            <person name="Christiaens O."/>
            <person name="Taning C.N.T."/>
            <person name="Smagghe G."/>
            <person name="van Oers M.M."/>
            <person name="van Aerle R."/>
        </authorList>
    </citation>
    <scope>NUCLEOTIDE SEQUENCE</scope>
    <source>
        <strain evidence="2">AN1</strain>
    </source>
</reference>